<dbReference type="GO" id="GO:0016787">
    <property type="term" value="F:hydrolase activity"/>
    <property type="evidence" value="ECO:0007669"/>
    <property type="project" value="InterPro"/>
</dbReference>
<dbReference type="SUPFAM" id="SSF56300">
    <property type="entry name" value="Metallo-dependent phosphatases"/>
    <property type="match status" value="1"/>
</dbReference>
<evidence type="ECO:0000259" key="1">
    <source>
        <dbReference type="Pfam" id="PF00149"/>
    </source>
</evidence>
<accession>A0A9D1DPT0</accession>
<reference evidence="2" key="2">
    <citation type="journal article" date="2021" name="PeerJ">
        <title>Extensive microbial diversity within the chicken gut microbiome revealed by metagenomics and culture.</title>
        <authorList>
            <person name="Gilroy R."/>
            <person name="Ravi A."/>
            <person name="Getino M."/>
            <person name="Pursley I."/>
            <person name="Horton D.L."/>
            <person name="Alikhan N.F."/>
            <person name="Baker D."/>
            <person name="Gharbi K."/>
            <person name="Hall N."/>
            <person name="Watson M."/>
            <person name="Adriaenssens E.M."/>
            <person name="Foster-Nyarko E."/>
            <person name="Jarju S."/>
            <person name="Secka A."/>
            <person name="Antonio M."/>
            <person name="Oren A."/>
            <person name="Chaudhuri R.R."/>
            <person name="La Ragione R."/>
            <person name="Hildebrand F."/>
            <person name="Pallen M.J."/>
        </authorList>
    </citation>
    <scope>NUCLEOTIDE SEQUENCE</scope>
    <source>
        <strain evidence="2">ChiSjej1B19-7085</strain>
    </source>
</reference>
<dbReference type="EMBL" id="DVHF01000038">
    <property type="protein sequence ID" value="HIR56698.1"/>
    <property type="molecule type" value="Genomic_DNA"/>
</dbReference>
<evidence type="ECO:0000313" key="2">
    <source>
        <dbReference type="EMBL" id="HIR56698.1"/>
    </source>
</evidence>
<name>A0A9D1DPT0_9FIRM</name>
<feature type="domain" description="Calcineurin-like phosphoesterase" evidence="1">
    <location>
        <begin position="2"/>
        <end position="229"/>
    </location>
</feature>
<reference evidence="2" key="1">
    <citation type="submission" date="2020-10" db="EMBL/GenBank/DDBJ databases">
        <authorList>
            <person name="Gilroy R."/>
        </authorList>
    </citation>
    <scope>NUCLEOTIDE SEQUENCE</scope>
    <source>
        <strain evidence="2">ChiSjej1B19-7085</strain>
    </source>
</reference>
<dbReference type="InterPro" id="IPR004843">
    <property type="entry name" value="Calcineurin-like_PHP"/>
</dbReference>
<dbReference type="Pfam" id="PF00149">
    <property type="entry name" value="Metallophos"/>
    <property type="match status" value="1"/>
</dbReference>
<dbReference type="CDD" id="cd00838">
    <property type="entry name" value="MPP_superfamily"/>
    <property type="match status" value="1"/>
</dbReference>
<comment type="caution">
    <text evidence="2">The sequence shown here is derived from an EMBL/GenBank/DDBJ whole genome shotgun (WGS) entry which is preliminary data.</text>
</comment>
<proteinExistence type="predicted"/>
<sequence>MIFVTGDTHGDFTRFATGNFPEQKEMTKDDFVIICGDFGGVWDGSKTERYWLDWLESKPFTTLFVSGNHENYDMLARLPVEQWNGGKVQRVRPSILHLMRGQVFSFGGRRVFTMGGASSHDISGGILEPDDPNFQKKKKRLDRARTPYRINHKSWWEQELPGAEEYAEAERNLNGCGRQVDWIFSHCCPVSIQEEISDGAYASDHLLQYFEELKENCRFSYWFFGHYHSNRIIREKYVLLYEQVIPLH</sequence>
<protein>
    <submittedName>
        <fullName evidence="2">Metallophosphatase family protein</fullName>
    </submittedName>
</protein>
<dbReference type="InterPro" id="IPR029052">
    <property type="entry name" value="Metallo-depent_PP-like"/>
</dbReference>
<organism evidence="2 3">
    <name type="scientific">Candidatus Gallacutalibacter pullicola</name>
    <dbReference type="NCBI Taxonomy" id="2840830"/>
    <lineage>
        <taxon>Bacteria</taxon>
        <taxon>Bacillati</taxon>
        <taxon>Bacillota</taxon>
        <taxon>Clostridia</taxon>
        <taxon>Eubacteriales</taxon>
        <taxon>Candidatus Gallacutalibacter</taxon>
    </lineage>
</organism>
<gene>
    <name evidence="2" type="ORF">IAA54_03435</name>
</gene>
<dbReference type="AlphaFoldDB" id="A0A9D1DPT0"/>
<dbReference type="Proteomes" id="UP000886785">
    <property type="component" value="Unassembled WGS sequence"/>
</dbReference>
<dbReference type="Gene3D" id="3.60.21.10">
    <property type="match status" value="1"/>
</dbReference>
<evidence type="ECO:0000313" key="3">
    <source>
        <dbReference type="Proteomes" id="UP000886785"/>
    </source>
</evidence>